<dbReference type="PRINTS" id="PR00080">
    <property type="entry name" value="SDRFAMILY"/>
</dbReference>
<dbReference type="InterPro" id="IPR020904">
    <property type="entry name" value="Sc_DH/Rdtase_CS"/>
</dbReference>
<dbReference type="RefSeq" id="WP_160835160.1">
    <property type="nucleotide sequence ID" value="NZ_WMET01000001.1"/>
</dbReference>
<reference evidence="4 5" key="1">
    <citation type="submission" date="2019-11" db="EMBL/GenBank/DDBJ databases">
        <title>Genome sequences of 17 halophilic strains isolated from different environments.</title>
        <authorList>
            <person name="Furrow R.E."/>
        </authorList>
    </citation>
    <scope>NUCLEOTIDE SEQUENCE [LARGE SCALE GENOMIC DNA]</scope>
    <source>
        <strain evidence="4 5">22511_23_Filter</strain>
    </source>
</reference>
<dbReference type="CDD" id="cd05374">
    <property type="entry name" value="17beta-HSD-like_SDR_c"/>
    <property type="match status" value="1"/>
</dbReference>
<dbReference type="AlphaFoldDB" id="A0A845DP63"/>
<evidence type="ECO:0000256" key="2">
    <source>
        <dbReference type="ARBA" id="ARBA00023002"/>
    </source>
</evidence>
<dbReference type="NCBIfam" id="NF005372">
    <property type="entry name" value="PRK06914.1"/>
    <property type="match status" value="1"/>
</dbReference>
<dbReference type="Gene3D" id="3.40.50.720">
    <property type="entry name" value="NAD(P)-binding Rossmann-like Domain"/>
    <property type="match status" value="1"/>
</dbReference>
<dbReference type="PRINTS" id="PR00081">
    <property type="entry name" value="GDHRDH"/>
</dbReference>
<evidence type="ECO:0000256" key="1">
    <source>
        <dbReference type="ARBA" id="ARBA00006484"/>
    </source>
</evidence>
<dbReference type="InterPro" id="IPR036291">
    <property type="entry name" value="NAD(P)-bd_dom_sf"/>
</dbReference>
<accession>A0A845DP63</accession>
<dbReference type="EMBL" id="WMET01000001">
    <property type="protein sequence ID" value="MYL18709.1"/>
    <property type="molecule type" value="Genomic_DNA"/>
</dbReference>
<gene>
    <name evidence="4" type="ORF">GLW04_02340</name>
</gene>
<dbReference type="GO" id="GO:0016491">
    <property type="term" value="F:oxidoreductase activity"/>
    <property type="evidence" value="ECO:0007669"/>
    <property type="project" value="UniProtKB-KW"/>
</dbReference>
<dbReference type="InterPro" id="IPR051911">
    <property type="entry name" value="SDR_oxidoreductase"/>
</dbReference>
<dbReference type="Proteomes" id="UP000460949">
    <property type="component" value="Unassembled WGS sequence"/>
</dbReference>
<keyword evidence="2" id="KW-0560">Oxidoreductase</keyword>
<dbReference type="InterPro" id="IPR002347">
    <property type="entry name" value="SDR_fam"/>
</dbReference>
<dbReference type="Pfam" id="PF00106">
    <property type="entry name" value="adh_short"/>
    <property type="match status" value="1"/>
</dbReference>
<comment type="caution">
    <text evidence="4">The sequence shown here is derived from an EMBL/GenBank/DDBJ whole genome shotgun (WGS) entry which is preliminary data.</text>
</comment>
<dbReference type="PROSITE" id="PS00061">
    <property type="entry name" value="ADH_SHORT"/>
    <property type="match status" value="1"/>
</dbReference>
<organism evidence="4 5">
    <name type="scientific">Halobacillus litoralis</name>
    <dbReference type="NCBI Taxonomy" id="45668"/>
    <lineage>
        <taxon>Bacteria</taxon>
        <taxon>Bacillati</taxon>
        <taxon>Bacillota</taxon>
        <taxon>Bacilli</taxon>
        <taxon>Bacillales</taxon>
        <taxon>Bacillaceae</taxon>
        <taxon>Halobacillus</taxon>
    </lineage>
</organism>
<evidence type="ECO:0000313" key="5">
    <source>
        <dbReference type="Proteomes" id="UP000460949"/>
    </source>
</evidence>
<protein>
    <submittedName>
        <fullName evidence="4">SDR family oxidoreductase</fullName>
    </submittedName>
</protein>
<sequence>MQPTVIITGSSSGFGQQTAVKCAEKGFRVIATMRNMEKASVFRSEDLSEDVKQKIEVWQLDVTDDASIERFKEKAEQLDRLDVLVNNAGYAVGGFLEQVPLEEYRRQFDTNVFGVIAVTKAVLPVMRRQGYGKILNVSSVSGLIGFPGLSAYVSSKHALEGLSESLRFELQPFGIDVALIEPGSFQTNIWSSGMKLPEEVHNPSSPYASYIKGLWSALNEESRAQPGAVGDLMTGLMEKDRLKKLRYPVGAGVRTNVLLKRLLPWRWLEKAVLQRILGSRQTEGGKPDGRVQHS</sequence>
<evidence type="ECO:0000256" key="3">
    <source>
        <dbReference type="RuleBase" id="RU000363"/>
    </source>
</evidence>
<name>A0A845DP63_9BACI</name>
<comment type="similarity">
    <text evidence="1 3">Belongs to the short-chain dehydrogenases/reductases (SDR) family.</text>
</comment>
<evidence type="ECO:0000313" key="4">
    <source>
        <dbReference type="EMBL" id="MYL18709.1"/>
    </source>
</evidence>
<dbReference type="SUPFAM" id="SSF51735">
    <property type="entry name" value="NAD(P)-binding Rossmann-fold domains"/>
    <property type="match status" value="1"/>
</dbReference>
<dbReference type="PANTHER" id="PTHR43976:SF16">
    <property type="entry name" value="SHORT-CHAIN DEHYDROGENASE_REDUCTASE FAMILY PROTEIN"/>
    <property type="match status" value="1"/>
</dbReference>
<dbReference type="PANTHER" id="PTHR43976">
    <property type="entry name" value="SHORT CHAIN DEHYDROGENASE"/>
    <property type="match status" value="1"/>
</dbReference>
<proteinExistence type="inferred from homology"/>